<evidence type="ECO:0000256" key="2">
    <source>
        <dbReference type="SAM" id="MobiDB-lite"/>
    </source>
</evidence>
<feature type="coiled-coil region" evidence="1">
    <location>
        <begin position="235"/>
        <end position="347"/>
    </location>
</feature>
<sequence>FLTVLLETCHCQYREGENKPNSVRILTEEEGKEFPFPSLTVEKATQISPKIDYQRQHIQLFWLNLTQKKEQEIYHLVQQVNKLINYLPQLFSIFEHDTRRLRFKLSFAELERDCYLENCRELLSRTQQKESILETENQNLQQLANQQEQLINQLESEKSEEKLIFTNQVDELEEKKEEIKRLQAEIKVRELEKELELTQTQRDCHWNALAKAQEWRERQLNQLAAQDHETLANFYREAKRQISELQDLISQKNNSLTTLTNKKQKATQKIKELVQEKTQLSQEFAAESESLRDELETALIDKKKAIAEKDQTINQQQQTITKKTAYINKQQQQITNLKKSKTELQATQTILAKILVEINSDLDNENCCAKGDYEEIKQENQKKEQKIGELEQEIRELKNKPPVIITKTETSSPKKSTEEKPNQPTEIGESLAIIKAADLKMFHRLGITLSPKLSQQIQQADNYQAVVNFRQQIIQEYLGQKDNQLQTISQEKTSLINWQKNERTIFIISLMVGLLATVFLTGKLKKAQKINKISPGTPKH</sequence>
<gene>
    <name evidence="4" type="ORF">AGERDE_LOCUS11924</name>
</gene>
<feature type="non-terminal residue" evidence="4">
    <location>
        <position position="1"/>
    </location>
</feature>
<protein>
    <submittedName>
        <fullName evidence="4">11459_t:CDS:1</fullName>
    </submittedName>
</protein>
<reference evidence="4" key="1">
    <citation type="submission" date="2021-06" db="EMBL/GenBank/DDBJ databases">
        <authorList>
            <person name="Kallberg Y."/>
            <person name="Tangrot J."/>
            <person name="Rosling A."/>
        </authorList>
    </citation>
    <scope>NUCLEOTIDE SEQUENCE</scope>
    <source>
        <strain evidence="4">MT106</strain>
    </source>
</reference>
<keyword evidence="3" id="KW-0472">Membrane</keyword>
<dbReference type="AlphaFoldDB" id="A0A9N9E3H5"/>
<evidence type="ECO:0000256" key="1">
    <source>
        <dbReference type="SAM" id="Coils"/>
    </source>
</evidence>
<dbReference type="Proteomes" id="UP000789831">
    <property type="component" value="Unassembled WGS sequence"/>
</dbReference>
<organism evidence="4 5">
    <name type="scientific">Ambispora gerdemannii</name>
    <dbReference type="NCBI Taxonomy" id="144530"/>
    <lineage>
        <taxon>Eukaryota</taxon>
        <taxon>Fungi</taxon>
        <taxon>Fungi incertae sedis</taxon>
        <taxon>Mucoromycota</taxon>
        <taxon>Glomeromycotina</taxon>
        <taxon>Glomeromycetes</taxon>
        <taxon>Archaeosporales</taxon>
        <taxon>Ambisporaceae</taxon>
        <taxon>Ambispora</taxon>
    </lineage>
</organism>
<keyword evidence="3" id="KW-0812">Transmembrane</keyword>
<proteinExistence type="predicted"/>
<keyword evidence="3" id="KW-1133">Transmembrane helix</keyword>
<feature type="region of interest" description="Disordered" evidence="2">
    <location>
        <begin position="407"/>
        <end position="426"/>
    </location>
</feature>
<dbReference type="OrthoDB" id="2445683at2759"/>
<evidence type="ECO:0000313" key="4">
    <source>
        <dbReference type="EMBL" id="CAG8663333.1"/>
    </source>
</evidence>
<evidence type="ECO:0000313" key="5">
    <source>
        <dbReference type="Proteomes" id="UP000789831"/>
    </source>
</evidence>
<evidence type="ECO:0000256" key="3">
    <source>
        <dbReference type="SAM" id="Phobius"/>
    </source>
</evidence>
<dbReference type="EMBL" id="CAJVPL010006252">
    <property type="protein sequence ID" value="CAG8663333.1"/>
    <property type="molecule type" value="Genomic_DNA"/>
</dbReference>
<feature type="transmembrane region" description="Helical" evidence="3">
    <location>
        <begin position="504"/>
        <end position="522"/>
    </location>
</feature>
<keyword evidence="1" id="KW-0175">Coiled coil</keyword>
<feature type="coiled-coil region" evidence="1">
    <location>
        <begin position="123"/>
        <end position="201"/>
    </location>
</feature>
<comment type="caution">
    <text evidence="4">The sequence shown here is derived from an EMBL/GenBank/DDBJ whole genome shotgun (WGS) entry which is preliminary data.</text>
</comment>
<accession>A0A9N9E3H5</accession>
<name>A0A9N9E3H5_9GLOM</name>
<feature type="coiled-coil region" evidence="1">
    <location>
        <begin position="373"/>
        <end position="400"/>
    </location>
</feature>
<keyword evidence="5" id="KW-1185">Reference proteome</keyword>